<dbReference type="RefSeq" id="WP_101519634.1">
    <property type="nucleotide sequence ID" value="NZ_PKLZ01000001.1"/>
</dbReference>
<proteinExistence type="inferred from homology"/>
<feature type="coiled-coil region" evidence="4">
    <location>
        <begin position="47"/>
        <end position="74"/>
    </location>
</feature>
<dbReference type="InterPro" id="IPR036679">
    <property type="entry name" value="FlgN-like_sf"/>
</dbReference>
<comment type="similarity">
    <text evidence="2">Belongs to the FlgN family.</text>
</comment>
<accession>A0A2N5Y6I8</accession>
<dbReference type="Proteomes" id="UP000234845">
    <property type="component" value="Unassembled WGS sequence"/>
</dbReference>
<comment type="function">
    <text evidence="1">Required for the efficient initiation of filament assembly.</text>
</comment>
<evidence type="ECO:0000256" key="4">
    <source>
        <dbReference type="SAM" id="Coils"/>
    </source>
</evidence>
<protein>
    <recommendedName>
        <fullName evidence="7">Flagellar protein FlgN</fullName>
    </recommendedName>
</protein>
<keyword evidence="3" id="KW-1005">Bacterial flagellum biogenesis</keyword>
<evidence type="ECO:0000313" key="6">
    <source>
        <dbReference type="Proteomes" id="UP000234845"/>
    </source>
</evidence>
<organism evidence="5 6">
    <name type="scientific">Kineobactrum sediminis</name>
    <dbReference type="NCBI Taxonomy" id="1905677"/>
    <lineage>
        <taxon>Bacteria</taxon>
        <taxon>Pseudomonadati</taxon>
        <taxon>Pseudomonadota</taxon>
        <taxon>Gammaproteobacteria</taxon>
        <taxon>Cellvibrionales</taxon>
        <taxon>Halieaceae</taxon>
        <taxon>Kineobactrum</taxon>
    </lineage>
</organism>
<evidence type="ECO:0008006" key="7">
    <source>
        <dbReference type="Google" id="ProtNLM"/>
    </source>
</evidence>
<evidence type="ECO:0000256" key="1">
    <source>
        <dbReference type="ARBA" id="ARBA00002397"/>
    </source>
</evidence>
<dbReference type="OrthoDB" id="5566793at2"/>
<evidence type="ECO:0000313" key="5">
    <source>
        <dbReference type="EMBL" id="PLW83997.1"/>
    </source>
</evidence>
<dbReference type="Pfam" id="PF05130">
    <property type="entry name" value="FlgN"/>
    <property type="match status" value="1"/>
</dbReference>
<dbReference type="GO" id="GO:0044780">
    <property type="term" value="P:bacterial-type flagellum assembly"/>
    <property type="evidence" value="ECO:0007669"/>
    <property type="project" value="InterPro"/>
</dbReference>
<keyword evidence="6" id="KW-1185">Reference proteome</keyword>
<sequence length="164" mass="18062">MSMLQSPRQCATALIGLFQEQCTCATALRDLLALERTALGNGDTAKLDTTAEGKNQLMSQLEELRSRQAQLLATLPFGTAETALEQALDWCDNTGHVRSAQQQARLVLTECDRDNRRNGLLVQQRLNYVRRALDVLHSAHADSMIYGADGNRDFGNSSRLLAEG</sequence>
<evidence type="ECO:0000256" key="3">
    <source>
        <dbReference type="ARBA" id="ARBA00022795"/>
    </source>
</evidence>
<gene>
    <name evidence="5" type="ORF">CWI75_01190</name>
</gene>
<reference evidence="6" key="1">
    <citation type="submission" date="2017-11" db="EMBL/GenBank/DDBJ databases">
        <title>The draft genome sequence of Chromatocurvus sp. F02.</title>
        <authorList>
            <person name="Du Z.-J."/>
            <person name="Chang Y.-Q."/>
        </authorList>
    </citation>
    <scope>NUCLEOTIDE SEQUENCE [LARGE SCALE GENOMIC DNA]</scope>
    <source>
        <strain evidence="6">F02</strain>
    </source>
</reference>
<dbReference type="InterPro" id="IPR007809">
    <property type="entry name" value="FlgN-like"/>
</dbReference>
<comment type="caution">
    <text evidence="5">The sequence shown here is derived from an EMBL/GenBank/DDBJ whole genome shotgun (WGS) entry which is preliminary data.</text>
</comment>
<dbReference type="AlphaFoldDB" id="A0A2N5Y6I8"/>
<dbReference type="EMBL" id="PKLZ01000001">
    <property type="protein sequence ID" value="PLW83997.1"/>
    <property type="molecule type" value="Genomic_DNA"/>
</dbReference>
<dbReference type="SUPFAM" id="SSF140566">
    <property type="entry name" value="FlgN-like"/>
    <property type="match status" value="1"/>
</dbReference>
<name>A0A2N5Y6I8_9GAMM</name>
<keyword evidence="4" id="KW-0175">Coiled coil</keyword>
<dbReference type="Gene3D" id="1.20.58.300">
    <property type="entry name" value="FlgN-like"/>
    <property type="match status" value="1"/>
</dbReference>
<evidence type="ECO:0000256" key="2">
    <source>
        <dbReference type="ARBA" id="ARBA00007703"/>
    </source>
</evidence>